<gene>
    <name evidence="3" type="ORF">P5673_006513</name>
</gene>
<evidence type="ECO:0000256" key="1">
    <source>
        <dbReference type="ARBA" id="ARBA00023157"/>
    </source>
</evidence>
<accession>A0AAD9VC70</accession>
<evidence type="ECO:0000313" key="3">
    <source>
        <dbReference type="EMBL" id="KAK2568580.1"/>
    </source>
</evidence>
<dbReference type="Pfam" id="PF00024">
    <property type="entry name" value="PAN_1"/>
    <property type="match status" value="1"/>
</dbReference>
<proteinExistence type="predicted"/>
<dbReference type="Proteomes" id="UP001249851">
    <property type="component" value="Unassembled WGS sequence"/>
</dbReference>
<organism evidence="3 4">
    <name type="scientific">Acropora cervicornis</name>
    <name type="common">Staghorn coral</name>
    <dbReference type="NCBI Taxonomy" id="6130"/>
    <lineage>
        <taxon>Eukaryota</taxon>
        <taxon>Metazoa</taxon>
        <taxon>Cnidaria</taxon>
        <taxon>Anthozoa</taxon>
        <taxon>Hexacorallia</taxon>
        <taxon>Scleractinia</taxon>
        <taxon>Astrocoeniina</taxon>
        <taxon>Acroporidae</taxon>
        <taxon>Acropora</taxon>
    </lineage>
</organism>
<protein>
    <submittedName>
        <fullName evidence="3">Skeletal organic matrix protein 5</fullName>
    </submittedName>
</protein>
<dbReference type="Gene3D" id="3.50.4.10">
    <property type="entry name" value="Hepatocyte Growth Factor"/>
    <property type="match status" value="1"/>
</dbReference>
<dbReference type="InterPro" id="IPR003609">
    <property type="entry name" value="Pan_app"/>
</dbReference>
<comment type="caution">
    <text evidence="3">The sequence shown here is derived from an EMBL/GenBank/DDBJ whole genome shotgun (WGS) entry which is preliminary data.</text>
</comment>
<keyword evidence="4" id="KW-1185">Reference proteome</keyword>
<evidence type="ECO:0000313" key="4">
    <source>
        <dbReference type="Proteomes" id="UP001249851"/>
    </source>
</evidence>
<dbReference type="PANTHER" id="PTHR16146:SF46">
    <property type="entry name" value="INTELECTIN-1A-RELATED"/>
    <property type="match status" value="1"/>
</dbReference>
<dbReference type="AlphaFoldDB" id="A0AAD9VC70"/>
<reference evidence="3" key="2">
    <citation type="journal article" date="2023" name="Science">
        <title>Genomic signatures of disease resistance in endangered staghorn corals.</title>
        <authorList>
            <person name="Vollmer S.V."/>
            <person name="Selwyn J.D."/>
            <person name="Despard B.A."/>
            <person name="Roesel C.L."/>
        </authorList>
    </citation>
    <scope>NUCLEOTIDE SEQUENCE</scope>
    <source>
        <strain evidence="3">K2</strain>
    </source>
</reference>
<evidence type="ECO:0000259" key="2">
    <source>
        <dbReference type="Pfam" id="PF00024"/>
    </source>
</evidence>
<sequence>MKNLLEKSTNIFHSLHWYSAHSSRTTRKGMEEEQGGITKLFTLFLLIPHLGVLADKQCEAREFLTPEKTLKNHNFRSVPVGGPLDCHLLCKKDPKCQSYNFVVFGNICELNNSTKEASPRDLVRDDARFYMGMKHAEGQRPQTFASCRDIYRESRKQVKGNEVEEDELEFPFLGWTQRDEILLIVGWTIQVDINGLLQPILWKLDIGATLNLNGCQLFRRNRVAWEHVVTDKLSYKTEFITSKEQWSLTRTEVNGNYLLQMPSGNVSVYCHMSSQGLGSCSGGGWTLVMKIDGRKQTFHYNSVLWSNNESFNLAGGETGFDNHETKLPTYWKTPFDKICLGMKIGQQKRFIVVHKKAISLHSLIADGQYRNTSLGRGTWMSLIGVDASLQNFCNMEGFNVVDFGSFPRRTKARIGLIANEKDNCIGCDSRIGFGTGGAPFDLNVCGNSAMWIPGKHDTTNTEAFCYILVQ</sequence>
<dbReference type="GO" id="GO:0070492">
    <property type="term" value="F:oligosaccharide binding"/>
    <property type="evidence" value="ECO:0007669"/>
    <property type="project" value="TreeGrafter"/>
</dbReference>
<name>A0AAD9VC70_ACRCE</name>
<feature type="domain" description="Apple" evidence="2">
    <location>
        <begin position="64"/>
        <end position="126"/>
    </location>
</feature>
<dbReference type="PANTHER" id="PTHR16146">
    <property type="entry name" value="INTELECTIN"/>
    <property type="match status" value="1"/>
</dbReference>
<keyword evidence="1" id="KW-1015">Disulfide bond</keyword>
<dbReference type="GO" id="GO:0005615">
    <property type="term" value="C:extracellular space"/>
    <property type="evidence" value="ECO:0007669"/>
    <property type="project" value="TreeGrafter"/>
</dbReference>
<dbReference type="EMBL" id="JARQWQ010000011">
    <property type="protein sequence ID" value="KAK2568580.1"/>
    <property type="molecule type" value="Genomic_DNA"/>
</dbReference>
<reference evidence="3" key="1">
    <citation type="journal article" date="2023" name="G3 (Bethesda)">
        <title>Whole genome assembly and annotation of the endangered Caribbean coral Acropora cervicornis.</title>
        <authorList>
            <person name="Selwyn J.D."/>
            <person name="Vollmer S.V."/>
        </authorList>
    </citation>
    <scope>NUCLEOTIDE SEQUENCE</scope>
    <source>
        <strain evidence="3">K2</strain>
    </source>
</reference>